<dbReference type="AlphaFoldDB" id="A0A9W7J7B0"/>
<dbReference type="EMBL" id="BSYR01000055">
    <property type="protein sequence ID" value="GMJ09453.1"/>
    <property type="molecule type" value="Genomic_DNA"/>
</dbReference>
<comment type="caution">
    <text evidence="1">The sequence shown here is derived from an EMBL/GenBank/DDBJ whole genome shotgun (WGS) entry which is preliminary data.</text>
</comment>
<reference evidence="1" key="1">
    <citation type="submission" date="2023-05" db="EMBL/GenBank/DDBJ databases">
        <title>Genome and transcriptome analyses reveal genes involved in the formation of fine ridges on petal epidermal cells in Hibiscus trionum.</title>
        <authorList>
            <person name="Koshimizu S."/>
            <person name="Masuda S."/>
            <person name="Ishii T."/>
            <person name="Shirasu K."/>
            <person name="Hoshino A."/>
            <person name="Arita M."/>
        </authorList>
    </citation>
    <scope>NUCLEOTIDE SEQUENCE</scope>
    <source>
        <strain evidence="1">Hamamatsu line</strain>
    </source>
</reference>
<evidence type="ECO:0000313" key="2">
    <source>
        <dbReference type="Proteomes" id="UP001165190"/>
    </source>
</evidence>
<organism evidence="1 2">
    <name type="scientific">Hibiscus trionum</name>
    <name type="common">Flower of an hour</name>
    <dbReference type="NCBI Taxonomy" id="183268"/>
    <lineage>
        <taxon>Eukaryota</taxon>
        <taxon>Viridiplantae</taxon>
        <taxon>Streptophyta</taxon>
        <taxon>Embryophyta</taxon>
        <taxon>Tracheophyta</taxon>
        <taxon>Spermatophyta</taxon>
        <taxon>Magnoliopsida</taxon>
        <taxon>eudicotyledons</taxon>
        <taxon>Gunneridae</taxon>
        <taxon>Pentapetalae</taxon>
        <taxon>rosids</taxon>
        <taxon>malvids</taxon>
        <taxon>Malvales</taxon>
        <taxon>Malvaceae</taxon>
        <taxon>Malvoideae</taxon>
        <taxon>Hibiscus</taxon>
    </lineage>
</organism>
<proteinExistence type="predicted"/>
<gene>
    <name evidence="1" type="ORF">HRI_004614500</name>
</gene>
<protein>
    <submittedName>
        <fullName evidence="1">Uncharacterized protein</fullName>
    </submittedName>
</protein>
<dbReference type="OrthoDB" id="1637540at2759"/>
<evidence type="ECO:0000313" key="1">
    <source>
        <dbReference type="EMBL" id="GMJ09453.1"/>
    </source>
</evidence>
<dbReference type="Proteomes" id="UP001165190">
    <property type="component" value="Unassembled WGS sequence"/>
</dbReference>
<name>A0A9W7J7B0_HIBTR</name>
<keyword evidence="2" id="KW-1185">Reference proteome</keyword>
<accession>A0A9W7J7B0</accession>
<sequence length="110" mass="12663">MPTYRTTIFYEKGNDGAMRMNLDLLEDTRMRLEMAIEAINQIVTKYYNPRVKNKQFQASDLVLLKPKASKPTTERGKMAPTWKGPYRVQKALGFNAYKLSGMNGKEVPRT</sequence>